<evidence type="ECO:0008006" key="3">
    <source>
        <dbReference type="Google" id="ProtNLM"/>
    </source>
</evidence>
<comment type="caution">
    <text evidence="1">The sequence shown here is derived from an EMBL/GenBank/DDBJ whole genome shotgun (WGS) entry which is preliminary data.</text>
</comment>
<dbReference type="Proteomes" id="UP000186437">
    <property type="component" value="Unassembled WGS sequence"/>
</dbReference>
<organism evidence="1 2">
    <name type="scientific">Streptococcus acidominimus</name>
    <dbReference type="NCBI Taxonomy" id="1326"/>
    <lineage>
        <taxon>Bacteria</taxon>
        <taxon>Bacillati</taxon>
        <taxon>Bacillota</taxon>
        <taxon>Bacilli</taxon>
        <taxon>Lactobacillales</taxon>
        <taxon>Streptococcaceae</taxon>
        <taxon>Streptococcus</taxon>
    </lineage>
</organism>
<dbReference type="AlphaFoldDB" id="A0A1Q8ECV1"/>
<evidence type="ECO:0000313" key="2">
    <source>
        <dbReference type="Proteomes" id="UP000186437"/>
    </source>
</evidence>
<dbReference type="EMBL" id="MSJL01000025">
    <property type="protein sequence ID" value="OLF49626.1"/>
    <property type="molecule type" value="Genomic_DNA"/>
</dbReference>
<protein>
    <recommendedName>
        <fullName evidence="3">Pathogenicity island protein</fullName>
    </recommendedName>
</protein>
<accession>A0A1Q8ECV1</accession>
<proteinExistence type="predicted"/>
<sequence length="70" mass="8301">MLEMADKIATQKLEALQRKPIKQKELMELYGFDYKYLNKLKALGLRGRRQGKAIYYDLKDVDSILEHLKQ</sequence>
<keyword evidence="2" id="KW-1185">Reference proteome</keyword>
<gene>
    <name evidence="1" type="ORF">BU200_06380</name>
</gene>
<name>A0A1Q8ECV1_STRAI</name>
<evidence type="ECO:0000313" key="1">
    <source>
        <dbReference type="EMBL" id="OLF49626.1"/>
    </source>
</evidence>
<reference evidence="2" key="1">
    <citation type="submission" date="2016-12" db="EMBL/GenBank/DDBJ databases">
        <authorList>
            <person name="Gulvik C.A."/>
        </authorList>
    </citation>
    <scope>NUCLEOTIDE SEQUENCE [LARGE SCALE GENOMIC DNA]</scope>
    <source>
        <strain evidence="2">ATCC 51725</strain>
    </source>
</reference>